<keyword evidence="6" id="KW-1185">Reference proteome</keyword>
<dbReference type="AlphaFoldDB" id="A0A449BCQ9"/>
<sequence>MPKLFKTYKPILSNSQKKNLYREYELGIAEGFIPGPKLSFDNYFKNSDLFDMIEMKCLDCHFELNLSYEHFSMDVLHNEAAFPLDFCPECGKLQFVPKDVFKKLIPFNVLK</sequence>
<dbReference type="KEGG" id="aaxa:NCTC10138_00272"/>
<accession>A0A449BCQ9</accession>
<name>A0A449BCQ9_HAPAX</name>
<evidence type="ECO:0000313" key="3">
    <source>
        <dbReference type="EMBL" id="VEU80494.1"/>
    </source>
</evidence>
<dbReference type="KEGG" id="aaxa:NCTC10138_00982"/>
<dbReference type="Proteomes" id="UP000289841">
    <property type="component" value="Chromosome"/>
</dbReference>
<dbReference type="EMBL" id="LR215048">
    <property type="protein sequence ID" value="VEU80233.1"/>
    <property type="molecule type" value="Genomic_DNA"/>
</dbReference>
<organism evidence="2 6">
    <name type="scientific">Haploplasma axanthum</name>
    <name type="common">Acholeplasma axanthum</name>
    <dbReference type="NCBI Taxonomy" id="29552"/>
    <lineage>
        <taxon>Bacteria</taxon>
        <taxon>Bacillati</taxon>
        <taxon>Mycoplasmatota</taxon>
        <taxon>Mollicutes</taxon>
        <taxon>Acholeplasmatales</taxon>
        <taxon>Acholeplasmataceae</taxon>
        <taxon>Haploplasma</taxon>
    </lineage>
</organism>
<dbReference type="RefSeq" id="WP_026391052.1">
    <property type="nucleotide sequence ID" value="NZ_LR215048.1"/>
</dbReference>
<gene>
    <name evidence="1" type="ORF">NCTC10138_00272</name>
    <name evidence="2" type="ORF">NCTC10138_00592</name>
    <name evidence="3" type="ORF">NCTC10138_00867</name>
    <name evidence="4" type="ORF">NCTC10138_00982</name>
    <name evidence="5" type="ORF">NCTC10138_01480</name>
</gene>
<dbReference type="EMBL" id="LR215048">
    <property type="protein sequence ID" value="VEU80494.1"/>
    <property type="molecule type" value="Genomic_DNA"/>
</dbReference>
<evidence type="ECO:0000313" key="6">
    <source>
        <dbReference type="Proteomes" id="UP000289841"/>
    </source>
</evidence>
<protein>
    <submittedName>
        <fullName evidence="2">Uncharacterized protein</fullName>
    </submittedName>
</protein>
<dbReference type="KEGG" id="aaxa:NCTC10138_00867"/>
<evidence type="ECO:0000313" key="5">
    <source>
        <dbReference type="EMBL" id="VEU81089.1"/>
    </source>
</evidence>
<dbReference type="OrthoDB" id="385416at2"/>
<evidence type="ECO:0000313" key="1">
    <source>
        <dbReference type="EMBL" id="VEU79919.1"/>
    </source>
</evidence>
<dbReference type="KEGG" id="aaxa:NCTC10138_01480"/>
<dbReference type="EMBL" id="LR215048">
    <property type="protein sequence ID" value="VEU81089.1"/>
    <property type="molecule type" value="Genomic_DNA"/>
</dbReference>
<dbReference type="KEGG" id="aaxa:NCTC10138_00592"/>
<evidence type="ECO:0000313" key="4">
    <source>
        <dbReference type="EMBL" id="VEU80605.1"/>
    </source>
</evidence>
<evidence type="ECO:0000313" key="2">
    <source>
        <dbReference type="EMBL" id="VEU80233.1"/>
    </source>
</evidence>
<dbReference type="EMBL" id="LR215048">
    <property type="protein sequence ID" value="VEU79919.1"/>
    <property type="molecule type" value="Genomic_DNA"/>
</dbReference>
<reference evidence="2 6" key="1">
    <citation type="submission" date="2019-01" db="EMBL/GenBank/DDBJ databases">
        <authorList>
            <consortium name="Pathogen Informatics"/>
        </authorList>
    </citation>
    <scope>NUCLEOTIDE SEQUENCE [LARGE SCALE GENOMIC DNA]</scope>
    <source>
        <strain evidence="2 6">NCTC10138</strain>
    </source>
</reference>
<dbReference type="EMBL" id="LR215048">
    <property type="protein sequence ID" value="VEU80605.1"/>
    <property type="molecule type" value="Genomic_DNA"/>
</dbReference>
<proteinExistence type="predicted"/>